<evidence type="ECO:0000256" key="1">
    <source>
        <dbReference type="SAM" id="MobiDB-lite"/>
    </source>
</evidence>
<organism evidence="3 4">
    <name type="scientific">Streptacidiphilus jiangxiensis</name>
    <dbReference type="NCBI Taxonomy" id="235985"/>
    <lineage>
        <taxon>Bacteria</taxon>
        <taxon>Bacillati</taxon>
        <taxon>Actinomycetota</taxon>
        <taxon>Actinomycetes</taxon>
        <taxon>Kitasatosporales</taxon>
        <taxon>Streptomycetaceae</taxon>
        <taxon>Streptacidiphilus</taxon>
    </lineage>
</organism>
<sequence>MTTETRPPEAAQKAGRGVHSPGRAQITERHLRRDRWWLPQVLTAAGLLLFIGYSTWRAFFGLSTSYAPPYISPFYSPCLAANCKAGTGGVDWALFGGWWRLSPALIVLIFPLGFRLTCYYYRKAYYRSFWSSPPACAVAEPHAKYTGETRFPLILQNIHRYFFYFAIPVAGILTWDAILAFRDPHGRWGHMGLGTLVMLVNIVLIWAYTASCHSCRHIVGGRLRHFSKHPVRYRMWTWVSKLNARHMQLAWASLFSVGLTDLYVYLLASGAFSDPRFF</sequence>
<proteinExistence type="predicted"/>
<dbReference type="EMBL" id="FOAZ01000001">
    <property type="protein sequence ID" value="SEK27839.1"/>
    <property type="molecule type" value="Genomic_DNA"/>
</dbReference>
<dbReference type="RefSeq" id="WP_042442248.1">
    <property type="nucleotide sequence ID" value="NZ_BBPN01000002.1"/>
</dbReference>
<dbReference type="OrthoDB" id="9799243at2"/>
<feature type="transmembrane region" description="Helical" evidence="2">
    <location>
        <begin position="161"/>
        <end position="182"/>
    </location>
</feature>
<keyword evidence="2" id="KW-0472">Membrane</keyword>
<feature type="transmembrane region" description="Helical" evidence="2">
    <location>
        <begin position="36"/>
        <end position="56"/>
    </location>
</feature>
<dbReference type="eggNOG" id="ENOG502Z8CG">
    <property type="taxonomic scope" value="Bacteria"/>
</dbReference>
<protein>
    <submittedName>
        <fullName evidence="3">Uncharacterized protein</fullName>
    </submittedName>
</protein>
<evidence type="ECO:0000313" key="3">
    <source>
        <dbReference type="EMBL" id="SEK27839.1"/>
    </source>
</evidence>
<reference evidence="4" key="1">
    <citation type="submission" date="2016-10" db="EMBL/GenBank/DDBJ databases">
        <authorList>
            <person name="Varghese N."/>
        </authorList>
    </citation>
    <scope>NUCLEOTIDE SEQUENCE [LARGE SCALE GENOMIC DNA]</scope>
    <source>
        <strain evidence="4">DSM 45096 / BCRC 16803 / CGMCC 4.1857 / CIP 109030 / JCM 12277 / KCTC 19219 / NBRC 100920 / 33214</strain>
    </source>
</reference>
<evidence type="ECO:0000313" key="4">
    <source>
        <dbReference type="Proteomes" id="UP000183015"/>
    </source>
</evidence>
<keyword evidence="2" id="KW-1133">Transmembrane helix</keyword>
<keyword evidence="4" id="KW-1185">Reference proteome</keyword>
<evidence type="ECO:0000256" key="2">
    <source>
        <dbReference type="SAM" id="Phobius"/>
    </source>
</evidence>
<feature type="transmembrane region" description="Helical" evidence="2">
    <location>
        <begin position="101"/>
        <end position="121"/>
    </location>
</feature>
<gene>
    <name evidence="3" type="ORF">SAMN05414137_101348</name>
</gene>
<name>A0A1H7FPE0_STRJI</name>
<dbReference type="STRING" id="235985.SAMN05414137_101348"/>
<feature type="transmembrane region" description="Helical" evidence="2">
    <location>
        <begin position="249"/>
        <end position="268"/>
    </location>
</feature>
<accession>A0A1H7FPE0</accession>
<keyword evidence="2" id="KW-0812">Transmembrane</keyword>
<feature type="region of interest" description="Disordered" evidence="1">
    <location>
        <begin position="1"/>
        <end position="23"/>
    </location>
</feature>
<feature type="transmembrane region" description="Helical" evidence="2">
    <location>
        <begin position="188"/>
        <end position="208"/>
    </location>
</feature>
<dbReference type="Proteomes" id="UP000183015">
    <property type="component" value="Unassembled WGS sequence"/>
</dbReference>
<dbReference type="AlphaFoldDB" id="A0A1H7FPE0"/>